<dbReference type="SUPFAM" id="SSF52540">
    <property type="entry name" value="P-loop containing nucleoside triphosphate hydrolases"/>
    <property type="match status" value="1"/>
</dbReference>
<dbReference type="InterPro" id="IPR003439">
    <property type="entry name" value="ABC_transporter-like_ATP-bd"/>
</dbReference>
<dbReference type="PROSITE" id="PS00211">
    <property type="entry name" value="ABC_TRANSPORTER_1"/>
    <property type="match status" value="1"/>
</dbReference>
<dbReference type="AlphaFoldDB" id="A0A382DYY2"/>
<protein>
    <recommendedName>
        <fullName evidence="3">ABC transporter domain-containing protein</fullName>
    </recommendedName>
</protein>
<name>A0A382DYY2_9ZZZZ</name>
<keyword evidence="2" id="KW-0067">ATP-binding</keyword>
<proteinExistence type="predicted"/>
<dbReference type="InterPro" id="IPR015854">
    <property type="entry name" value="ABC_transpr_LolD-like"/>
</dbReference>
<dbReference type="PANTHER" id="PTHR24220">
    <property type="entry name" value="IMPORT ATP-BINDING PROTEIN"/>
    <property type="match status" value="1"/>
</dbReference>
<evidence type="ECO:0000313" key="4">
    <source>
        <dbReference type="EMBL" id="SVB42807.1"/>
    </source>
</evidence>
<evidence type="ECO:0000259" key="3">
    <source>
        <dbReference type="PROSITE" id="PS50893"/>
    </source>
</evidence>
<dbReference type="InterPro" id="IPR003593">
    <property type="entry name" value="AAA+_ATPase"/>
</dbReference>
<reference evidence="4" key="1">
    <citation type="submission" date="2018-05" db="EMBL/GenBank/DDBJ databases">
        <authorList>
            <person name="Lanie J.A."/>
            <person name="Ng W.-L."/>
            <person name="Kazmierczak K.M."/>
            <person name="Andrzejewski T.M."/>
            <person name="Davidsen T.M."/>
            <person name="Wayne K.J."/>
            <person name="Tettelin H."/>
            <person name="Glass J.I."/>
            <person name="Rusch D."/>
            <person name="Podicherti R."/>
            <person name="Tsui H.-C.T."/>
            <person name="Winkler M.E."/>
        </authorList>
    </citation>
    <scope>NUCLEOTIDE SEQUENCE</scope>
</reference>
<organism evidence="4">
    <name type="scientific">marine metagenome</name>
    <dbReference type="NCBI Taxonomy" id="408172"/>
    <lineage>
        <taxon>unclassified sequences</taxon>
        <taxon>metagenomes</taxon>
        <taxon>ecological metagenomes</taxon>
    </lineage>
</organism>
<dbReference type="GO" id="GO:0005524">
    <property type="term" value="F:ATP binding"/>
    <property type="evidence" value="ECO:0007669"/>
    <property type="project" value="UniProtKB-KW"/>
</dbReference>
<dbReference type="InterPro" id="IPR027417">
    <property type="entry name" value="P-loop_NTPase"/>
</dbReference>
<evidence type="ECO:0000256" key="2">
    <source>
        <dbReference type="ARBA" id="ARBA00022840"/>
    </source>
</evidence>
<evidence type="ECO:0000256" key="1">
    <source>
        <dbReference type="ARBA" id="ARBA00022741"/>
    </source>
</evidence>
<dbReference type="GO" id="GO:0005886">
    <property type="term" value="C:plasma membrane"/>
    <property type="evidence" value="ECO:0007669"/>
    <property type="project" value="TreeGrafter"/>
</dbReference>
<feature type="domain" description="ABC transporter" evidence="3">
    <location>
        <begin position="4"/>
        <end position="217"/>
    </location>
</feature>
<accession>A0A382DYY2</accession>
<dbReference type="EMBL" id="UINC01041480">
    <property type="protein sequence ID" value="SVB42807.1"/>
    <property type="molecule type" value="Genomic_DNA"/>
</dbReference>
<gene>
    <name evidence="4" type="ORF">METZ01_LOCUS195661</name>
</gene>
<dbReference type="GO" id="GO:0016887">
    <property type="term" value="F:ATP hydrolysis activity"/>
    <property type="evidence" value="ECO:0007669"/>
    <property type="project" value="InterPro"/>
</dbReference>
<dbReference type="Pfam" id="PF00005">
    <property type="entry name" value="ABC_tran"/>
    <property type="match status" value="1"/>
</dbReference>
<dbReference type="InterPro" id="IPR017871">
    <property type="entry name" value="ABC_transporter-like_CS"/>
</dbReference>
<dbReference type="PANTHER" id="PTHR24220:SF659">
    <property type="entry name" value="TRANSPORTER, PUTATIVE-RELATED"/>
    <property type="match status" value="1"/>
</dbReference>
<dbReference type="PROSITE" id="PS50893">
    <property type="entry name" value="ABC_TRANSPORTER_2"/>
    <property type="match status" value="1"/>
</dbReference>
<dbReference type="GO" id="GO:0022857">
    <property type="term" value="F:transmembrane transporter activity"/>
    <property type="evidence" value="ECO:0007669"/>
    <property type="project" value="TreeGrafter"/>
</dbReference>
<sequence length="217" mass="23530">MALLEARGIRHSFGDEAGITFPDWQGNGGEHWIFFGSSGSGKTTFLNILSGLLTPNEGIVRVANQNLSLLKPAARDSLRGKQIGIVFQQLHLVGALTVVGNLMLAQSLAGCPVDSAFAENLLSRVGLMDKGRAFPSQLSYGQMQRVALARALINNPKIVLADEPTSSLDDENAQRAIDVILEQVHLNGSLLVVATHDERIRHRFQKRLGLDPVETKS</sequence>
<keyword evidence="1" id="KW-0547">Nucleotide-binding</keyword>
<dbReference type="SMART" id="SM00382">
    <property type="entry name" value="AAA"/>
    <property type="match status" value="1"/>
</dbReference>
<dbReference type="Gene3D" id="3.40.50.300">
    <property type="entry name" value="P-loop containing nucleotide triphosphate hydrolases"/>
    <property type="match status" value="1"/>
</dbReference>